<feature type="transmembrane region" description="Helical" evidence="21">
    <location>
        <begin position="51"/>
        <end position="75"/>
    </location>
</feature>
<dbReference type="OrthoDB" id="240216at2759"/>
<dbReference type="Gene3D" id="6.10.250.1760">
    <property type="match status" value="1"/>
</dbReference>
<evidence type="ECO:0000256" key="4">
    <source>
        <dbReference type="ARBA" id="ARBA00013243"/>
    </source>
</evidence>
<feature type="transmembrane region" description="Helical" evidence="21">
    <location>
        <begin position="95"/>
        <end position="113"/>
    </location>
</feature>
<evidence type="ECO:0000259" key="23">
    <source>
        <dbReference type="Pfam" id="PF16484"/>
    </source>
</evidence>
<dbReference type="Pfam" id="PF00755">
    <property type="entry name" value="Carn_acyltransf"/>
    <property type="match status" value="3"/>
</dbReference>
<protein>
    <recommendedName>
        <fullName evidence="15">Carnitine O-palmitoyltransferase 1, muscle isoform</fullName>
        <ecNumber evidence="4">2.3.1.21</ecNumber>
    </recommendedName>
    <alternativeName>
        <fullName evidence="16">Carnitine O-palmitoyltransferase I, muscle isoform</fullName>
    </alternativeName>
    <alternativeName>
        <fullName evidence="17">Carnitine palmitoyltransferase 1B</fullName>
    </alternativeName>
</protein>
<keyword evidence="9" id="KW-0276">Fatty acid metabolism</keyword>
<comment type="catalytic activity">
    <reaction evidence="19">
        <text>(R)-carnitine + hexadecanoyl-CoA = O-hexadecanoyl-(R)-carnitine + CoA</text>
        <dbReference type="Rhea" id="RHEA:12661"/>
        <dbReference type="ChEBI" id="CHEBI:16347"/>
        <dbReference type="ChEBI" id="CHEBI:17490"/>
        <dbReference type="ChEBI" id="CHEBI:57287"/>
        <dbReference type="ChEBI" id="CHEBI:57379"/>
        <dbReference type="EC" id="2.3.1.21"/>
    </reaction>
    <physiologicalReaction direction="left-to-right" evidence="19">
        <dbReference type="Rhea" id="RHEA:12662"/>
    </physiologicalReaction>
</comment>
<evidence type="ECO:0000256" key="17">
    <source>
        <dbReference type="ARBA" id="ARBA00042959"/>
    </source>
</evidence>
<evidence type="ECO:0000256" key="20">
    <source>
        <dbReference type="SAM" id="MobiDB-lite"/>
    </source>
</evidence>
<dbReference type="PANTHER" id="PTHR22589:SF69">
    <property type="entry name" value="CARNITINE O-PALMITOYLTRANSFERASE 1, MUSCLE ISOFORM"/>
    <property type="match status" value="1"/>
</dbReference>
<dbReference type="EMBL" id="SGJD01002029">
    <property type="protein sequence ID" value="KAB0397168.1"/>
    <property type="molecule type" value="Genomic_DNA"/>
</dbReference>
<evidence type="ECO:0000256" key="13">
    <source>
        <dbReference type="ARBA" id="ARBA00023136"/>
    </source>
</evidence>
<keyword evidence="7 21" id="KW-0812">Transmembrane</keyword>
<proteinExistence type="inferred from homology"/>
<dbReference type="Gene3D" id="3.30.559.10">
    <property type="entry name" value="Chloramphenicol acetyltransferase-like domain"/>
    <property type="match status" value="2"/>
</dbReference>
<keyword evidence="12" id="KW-0496">Mitochondrion</keyword>
<evidence type="ECO:0000259" key="22">
    <source>
        <dbReference type="Pfam" id="PF00755"/>
    </source>
</evidence>
<feature type="non-terminal residue" evidence="24">
    <location>
        <position position="1"/>
    </location>
</feature>
<evidence type="ECO:0000256" key="9">
    <source>
        <dbReference type="ARBA" id="ARBA00022832"/>
    </source>
</evidence>
<evidence type="ECO:0000256" key="21">
    <source>
        <dbReference type="SAM" id="Phobius"/>
    </source>
</evidence>
<keyword evidence="11" id="KW-0443">Lipid metabolism</keyword>
<dbReference type="UniPathway" id="UPA00659"/>
<feature type="region of interest" description="Disordered" evidence="20">
    <location>
        <begin position="183"/>
        <end position="203"/>
    </location>
</feature>
<dbReference type="GO" id="GO:0004095">
    <property type="term" value="F:carnitine O-palmitoyltransferase activity"/>
    <property type="evidence" value="ECO:0007669"/>
    <property type="project" value="UniProtKB-EC"/>
</dbReference>
<feature type="domain" description="Choline/carnitine acyltransferase" evidence="22">
    <location>
        <begin position="165"/>
        <end position="375"/>
    </location>
</feature>
<dbReference type="FunFam" id="3.30.559.10:FF:000095">
    <property type="entry name" value="Carnitine O-palmitoyltransferase 1, muscle isoform"/>
    <property type="match status" value="1"/>
</dbReference>
<evidence type="ECO:0000313" key="24">
    <source>
        <dbReference type="EMBL" id="KAB0397168.1"/>
    </source>
</evidence>
<evidence type="ECO:0000256" key="18">
    <source>
        <dbReference type="ARBA" id="ARBA00043926"/>
    </source>
</evidence>
<dbReference type="InterPro" id="IPR023213">
    <property type="entry name" value="CAT-like_dom_sf"/>
</dbReference>
<name>A0A643CB27_BALPH</name>
<sequence>FTVTPEGVDFRLSREALKHIYLSGINSWKRRLIRIKNGILRGVYPGSPTSWLVVVMTTLGSSYCNVDISMGLICFIQRWLPEGCGPYRTPQTRTLLSVAVFSTGAWMVGVLFFRQTLKLLLSYHGWMFEMHGQTSHFTKVWAMCVRLLSGRRPMLYSFQTSLPKLPVPSVSATIHRVRAWVRHPSGQGRPDSEDLSKHKGLSPTKSRLEREQWGWAWKKVSDWWEEYVYLKGRTPLMVNSNYYVMDLVLVKNADVQAARLGNIVHAMIKYRHKLDREEIKPVMVLGIVPMCSYQMERMFNTTRIPGKDTDVLQHLTDSRHVAVYHKGRFFKLWLYEGSRLLRPRDLEMQFQRILDDPSPPQPGEEKLAALTAGGRYSGPGSGARLQWDIPEQPHPQGKGPECLMVQTGYRENRDPRTISGLEKVMRCELVSGEHLPPGVLLESPAPADPSVSRQCQAVIESSYQVAKALADDVELYCFQFLPFGKGLIKKCRTSPDAFVQIALQLAHFRVGAPGRRAGGGQRQALPDLRSLDDQDVPGGTDGDCTLLHLRGQGYSSLLHVCPQKADLQDLFRKAAEKHQNMYRLAMTGAGIDRHLFCLYVVSKYLGVKSPFLAEVLSEPWRLSTSQTAQFQIRMFDPNQYPNHLGAGGGFGPVANDGYGVSYMIAGENTIFFHVSSKFSSSETNAQRFGNHIRQALLDIADLFQVPKADS</sequence>
<comment type="similarity">
    <text evidence="3">Belongs to the carnitine/choline acetyltransferase family.</text>
</comment>
<reference evidence="24 25" key="1">
    <citation type="journal article" date="2019" name="PLoS ONE">
        <title>Genomic analyses reveal an absence of contemporary introgressive admixture between fin whales and blue whales, despite known hybrids.</title>
        <authorList>
            <person name="Westbury M.V."/>
            <person name="Petersen B."/>
            <person name="Lorenzen E.D."/>
        </authorList>
    </citation>
    <scope>NUCLEOTIDE SEQUENCE [LARGE SCALE GENOMIC DNA]</scope>
    <source>
        <strain evidence="24">FinWhale-01</strain>
    </source>
</reference>
<evidence type="ECO:0000256" key="6">
    <source>
        <dbReference type="ARBA" id="ARBA00022679"/>
    </source>
</evidence>
<dbReference type="GO" id="GO:0006635">
    <property type="term" value="P:fatty acid beta-oxidation"/>
    <property type="evidence" value="ECO:0007669"/>
    <property type="project" value="UniProtKB-UniPathway"/>
</dbReference>
<evidence type="ECO:0000313" key="25">
    <source>
        <dbReference type="Proteomes" id="UP000437017"/>
    </source>
</evidence>
<dbReference type="Proteomes" id="UP000437017">
    <property type="component" value="Unassembled WGS sequence"/>
</dbReference>
<evidence type="ECO:0000256" key="14">
    <source>
        <dbReference type="ARBA" id="ARBA00023315"/>
    </source>
</evidence>
<gene>
    <name evidence="24" type="ORF">E2I00_004720</name>
</gene>
<evidence type="ECO:0000256" key="5">
    <source>
        <dbReference type="ARBA" id="ARBA00022448"/>
    </source>
</evidence>
<evidence type="ECO:0000256" key="12">
    <source>
        <dbReference type="ARBA" id="ARBA00023128"/>
    </source>
</evidence>
<dbReference type="InterPro" id="IPR039551">
    <property type="entry name" value="Cho/carn_acyl_trans"/>
</dbReference>
<keyword evidence="10 21" id="KW-1133">Transmembrane helix</keyword>
<evidence type="ECO:0000256" key="10">
    <source>
        <dbReference type="ARBA" id="ARBA00022989"/>
    </source>
</evidence>
<feature type="domain" description="Choline/carnitine acyltransferase" evidence="22">
    <location>
        <begin position="450"/>
        <end position="510"/>
    </location>
</feature>
<comment type="caution">
    <text evidence="24">The sequence shown here is derived from an EMBL/GenBank/DDBJ whole genome shotgun (WGS) entry which is preliminary data.</text>
</comment>
<accession>A0A643CB27</accession>
<dbReference type="InterPro" id="IPR032476">
    <property type="entry name" value="CPT_N"/>
</dbReference>
<dbReference type="Gene3D" id="3.30.559.70">
    <property type="entry name" value="Choline/Carnitine o-acyltransferase, domain 2"/>
    <property type="match status" value="1"/>
</dbReference>
<dbReference type="GO" id="GO:0005741">
    <property type="term" value="C:mitochondrial outer membrane"/>
    <property type="evidence" value="ECO:0007669"/>
    <property type="project" value="UniProtKB-SubCell"/>
</dbReference>
<keyword evidence="14" id="KW-0012">Acyltransferase</keyword>
<keyword evidence="13 21" id="KW-0472">Membrane</keyword>
<dbReference type="AlphaFoldDB" id="A0A643CB27"/>
<keyword evidence="25" id="KW-1185">Reference proteome</keyword>
<evidence type="ECO:0000256" key="15">
    <source>
        <dbReference type="ARBA" id="ARBA00040569"/>
    </source>
</evidence>
<comment type="pathway">
    <text evidence="2">Lipid metabolism; fatty acid beta-oxidation.</text>
</comment>
<dbReference type="EC" id="2.3.1.21" evidence="4"/>
<dbReference type="PANTHER" id="PTHR22589">
    <property type="entry name" value="CARNITINE O-ACYLTRANSFERASE"/>
    <property type="match status" value="1"/>
</dbReference>
<evidence type="ECO:0000256" key="11">
    <source>
        <dbReference type="ARBA" id="ARBA00023098"/>
    </source>
</evidence>
<keyword evidence="6" id="KW-0808">Transferase</keyword>
<keyword evidence="5" id="KW-0813">Transport</keyword>
<evidence type="ECO:0000256" key="16">
    <source>
        <dbReference type="ARBA" id="ARBA00041685"/>
    </source>
</evidence>
<comment type="function">
    <text evidence="18">Catalyzes the transfer of the acyl group of long-chain fatty acid-CoA conjugates onto carnitine, an essential step for the mitochondrial uptake of long-chain fatty acids and their subsequent beta-oxidation in the mitochondrion.</text>
</comment>
<comment type="subcellular location">
    <subcellularLocation>
        <location evidence="1">Mitochondrion outer membrane</location>
        <topology evidence="1">Multi-pass membrane protein</topology>
    </subcellularLocation>
</comment>
<evidence type="ECO:0000256" key="1">
    <source>
        <dbReference type="ARBA" id="ARBA00004374"/>
    </source>
</evidence>
<dbReference type="SUPFAM" id="SSF52777">
    <property type="entry name" value="CoA-dependent acyltransferases"/>
    <property type="match status" value="3"/>
</dbReference>
<dbReference type="Pfam" id="PF16484">
    <property type="entry name" value="CPT_N"/>
    <property type="match status" value="1"/>
</dbReference>
<dbReference type="GO" id="GO:0015909">
    <property type="term" value="P:long-chain fatty acid transport"/>
    <property type="evidence" value="ECO:0007669"/>
    <property type="project" value="TreeGrafter"/>
</dbReference>
<organism evidence="24 25">
    <name type="scientific">Balaenoptera physalus</name>
    <name type="common">Fin whale</name>
    <name type="synonym">Balaena physalus</name>
    <dbReference type="NCBI Taxonomy" id="9770"/>
    <lineage>
        <taxon>Eukaryota</taxon>
        <taxon>Metazoa</taxon>
        <taxon>Chordata</taxon>
        <taxon>Craniata</taxon>
        <taxon>Vertebrata</taxon>
        <taxon>Euteleostomi</taxon>
        <taxon>Mammalia</taxon>
        <taxon>Eutheria</taxon>
        <taxon>Laurasiatheria</taxon>
        <taxon>Artiodactyla</taxon>
        <taxon>Whippomorpha</taxon>
        <taxon>Cetacea</taxon>
        <taxon>Mysticeti</taxon>
        <taxon>Balaenopteridae</taxon>
        <taxon>Balaenoptera</taxon>
    </lineage>
</organism>
<dbReference type="GO" id="GO:0009437">
    <property type="term" value="P:carnitine metabolic process"/>
    <property type="evidence" value="ECO:0007669"/>
    <property type="project" value="TreeGrafter"/>
</dbReference>
<dbReference type="InterPro" id="IPR000542">
    <property type="entry name" value="Carn_acyl_trans"/>
</dbReference>
<keyword evidence="8" id="KW-1000">Mitochondrion outer membrane</keyword>
<evidence type="ECO:0000256" key="8">
    <source>
        <dbReference type="ARBA" id="ARBA00022787"/>
    </source>
</evidence>
<evidence type="ECO:0000256" key="7">
    <source>
        <dbReference type="ARBA" id="ARBA00022692"/>
    </source>
</evidence>
<feature type="domain" description="Choline/carnitine acyltransferase" evidence="22">
    <location>
        <begin position="564"/>
        <end position="694"/>
    </location>
</feature>
<evidence type="ECO:0000256" key="3">
    <source>
        <dbReference type="ARBA" id="ARBA00005232"/>
    </source>
</evidence>
<feature type="domain" description="Carnitine O-palmitoyltransferase N-terminal" evidence="23">
    <location>
        <begin position="1"/>
        <end position="36"/>
    </location>
</feature>
<evidence type="ECO:0000256" key="2">
    <source>
        <dbReference type="ARBA" id="ARBA00005005"/>
    </source>
</evidence>
<evidence type="ECO:0000256" key="19">
    <source>
        <dbReference type="ARBA" id="ARBA00048480"/>
    </source>
</evidence>
<dbReference type="InterPro" id="IPR042231">
    <property type="entry name" value="Cho/carn_acyl_trans_2"/>
</dbReference>